<protein>
    <recommendedName>
        <fullName evidence="7">40S ribosomal protein S3a</fullName>
    </recommendedName>
</protein>
<name>A0A315VVI4_GAMAF</name>
<evidence type="ECO:0000313" key="6">
    <source>
        <dbReference type="Proteomes" id="UP000250572"/>
    </source>
</evidence>
<keyword evidence="2" id="KW-0689">Ribosomal protein</keyword>
<evidence type="ECO:0000256" key="4">
    <source>
        <dbReference type="SAM" id="MobiDB-lite"/>
    </source>
</evidence>
<accession>A0A315VVI4</accession>
<dbReference type="GO" id="GO:0005840">
    <property type="term" value="C:ribosome"/>
    <property type="evidence" value="ECO:0007669"/>
    <property type="project" value="UniProtKB-KW"/>
</dbReference>
<dbReference type="GO" id="GO:1990904">
    <property type="term" value="C:ribonucleoprotein complex"/>
    <property type="evidence" value="ECO:0007669"/>
    <property type="project" value="UniProtKB-KW"/>
</dbReference>
<dbReference type="EMBL" id="NHOQ01001073">
    <property type="protein sequence ID" value="PWA27226.1"/>
    <property type="molecule type" value="Genomic_DNA"/>
</dbReference>
<comment type="caution">
    <text evidence="5">The sequence shown here is derived from an EMBL/GenBank/DDBJ whole genome shotgun (WGS) entry which is preliminary data.</text>
</comment>
<keyword evidence="6" id="KW-1185">Reference proteome</keyword>
<sequence>MALSEEGRFTLKTVEVQLMLTSCLITSETDGASPDRGSSSLRSTESRRGKENISSPPSCCSSRDRELEAGRNTPAETTRGGTAFVVPPISCIQTFSPANLSICLAQKDVISPTHTRTKAAEISRDGFPLSCSLFNTCCLYSVQQQQQQQLMETKGSGSGDHLTPAATHHEEAVARTGPGRQHQAFLGRLLRLELRRRSLRLRLRSTRCLKAGGGRSPGARPGWRGPGRKAFVPTGFPEAQNPSVTLRLGLSGSLNGFTGDTGRNGAGCSSSTLSDLVNPKVSFGDVEQTMIEAHVDVKTTDGYLLRLFCVGFTKKRTNQIRKTSYAQHQQVRQIRKKMMEIMTREVQTNDLKEVVNKLIPDSVGKDIEKACQSIYPLHDVYVRKVKMLKKPKFECRSTSSAYGHVGAPGALGKLMELHGEGGSTTTAKVSGDDTGAKVERADGYEPPIQETEQADIMTQIFDMPSFLTSEFLWSPGVLVHFSIAFRDEGPFSPQVPQKPFTIHRLQVGDDVPDLWVKEEDRWVGV</sequence>
<evidence type="ECO:0000313" key="5">
    <source>
        <dbReference type="EMBL" id="PWA27226.1"/>
    </source>
</evidence>
<evidence type="ECO:0000256" key="2">
    <source>
        <dbReference type="ARBA" id="ARBA00022980"/>
    </source>
</evidence>
<dbReference type="AlphaFoldDB" id="A0A315VVI4"/>
<dbReference type="Pfam" id="PF01015">
    <property type="entry name" value="Ribosomal_S3Ae"/>
    <property type="match status" value="1"/>
</dbReference>
<reference evidence="5 6" key="1">
    <citation type="journal article" date="2018" name="G3 (Bethesda)">
        <title>A High-Quality Reference Genome for the Invasive Mosquitofish Gambusia affinis Using a Chicago Library.</title>
        <authorList>
            <person name="Hoffberg S.L."/>
            <person name="Troendle N.J."/>
            <person name="Glenn T.C."/>
            <person name="Mahmud O."/>
            <person name="Louha S."/>
            <person name="Chalopin D."/>
            <person name="Bennetzen J.L."/>
            <person name="Mauricio R."/>
        </authorList>
    </citation>
    <scope>NUCLEOTIDE SEQUENCE [LARGE SCALE GENOMIC DNA]</scope>
    <source>
        <strain evidence="5">NE01/NJP1002.9</strain>
        <tissue evidence="5">Muscle</tissue>
    </source>
</reference>
<evidence type="ECO:0000256" key="3">
    <source>
        <dbReference type="ARBA" id="ARBA00023274"/>
    </source>
</evidence>
<dbReference type="GO" id="GO:0003735">
    <property type="term" value="F:structural constituent of ribosome"/>
    <property type="evidence" value="ECO:0007669"/>
    <property type="project" value="InterPro"/>
</dbReference>
<keyword evidence="1" id="KW-0963">Cytoplasm</keyword>
<dbReference type="SMART" id="SM01397">
    <property type="entry name" value="Ribosomal_S3Ae"/>
    <property type="match status" value="1"/>
</dbReference>
<organism evidence="5 6">
    <name type="scientific">Gambusia affinis</name>
    <name type="common">Western mosquitofish</name>
    <name type="synonym">Heterandria affinis</name>
    <dbReference type="NCBI Taxonomy" id="33528"/>
    <lineage>
        <taxon>Eukaryota</taxon>
        <taxon>Metazoa</taxon>
        <taxon>Chordata</taxon>
        <taxon>Craniata</taxon>
        <taxon>Vertebrata</taxon>
        <taxon>Euteleostomi</taxon>
        <taxon>Actinopterygii</taxon>
        <taxon>Neopterygii</taxon>
        <taxon>Teleostei</taxon>
        <taxon>Neoteleostei</taxon>
        <taxon>Acanthomorphata</taxon>
        <taxon>Ovalentaria</taxon>
        <taxon>Atherinomorphae</taxon>
        <taxon>Cyprinodontiformes</taxon>
        <taxon>Poeciliidae</taxon>
        <taxon>Poeciliinae</taxon>
        <taxon>Gambusia</taxon>
    </lineage>
</organism>
<proteinExistence type="predicted"/>
<dbReference type="PANTHER" id="PTHR11830">
    <property type="entry name" value="40S RIBOSOMAL PROTEIN S3A"/>
    <property type="match status" value="1"/>
</dbReference>
<feature type="compositionally biased region" description="Polar residues" evidence="4">
    <location>
        <begin position="27"/>
        <end position="43"/>
    </location>
</feature>
<dbReference type="Proteomes" id="UP000250572">
    <property type="component" value="Unassembled WGS sequence"/>
</dbReference>
<dbReference type="InterPro" id="IPR001593">
    <property type="entry name" value="Ribosomal_eS1"/>
</dbReference>
<gene>
    <name evidence="5" type="ORF">CCH79_00013904</name>
</gene>
<keyword evidence="3" id="KW-0687">Ribonucleoprotein</keyword>
<dbReference type="GO" id="GO:0006412">
    <property type="term" value="P:translation"/>
    <property type="evidence" value="ECO:0007669"/>
    <property type="project" value="InterPro"/>
</dbReference>
<evidence type="ECO:0008006" key="7">
    <source>
        <dbReference type="Google" id="ProtNLM"/>
    </source>
</evidence>
<feature type="region of interest" description="Disordered" evidence="4">
    <location>
        <begin position="27"/>
        <end position="80"/>
    </location>
</feature>
<evidence type="ECO:0000256" key="1">
    <source>
        <dbReference type="ARBA" id="ARBA00022490"/>
    </source>
</evidence>
<dbReference type="STRING" id="33528.ENSGAFP00000021475"/>